<proteinExistence type="predicted"/>
<feature type="transmembrane region" description="Helical" evidence="2">
    <location>
        <begin position="84"/>
        <end position="103"/>
    </location>
</feature>
<feature type="transmembrane region" description="Helical" evidence="2">
    <location>
        <begin position="341"/>
        <end position="363"/>
    </location>
</feature>
<sequence length="448" mass="48253">MMRRVATNPVALWSAFILAHLWLGLVNLYGPGLPLGDVTIVYKFWSDQVFIADFWVGIHSAWVYPILAIFPMLAAGIFGPALYASTWLSLILFLDAIAFFVLIGHRRTSRHPMAAWWWIAFLLLLGPIALGRIDSVTIPLAMVGALLIATRPIAATAVLTIAAWVKVWPAAIVLAMVVAVRSRWRVLATAASMSFAIVAVATVLGSGTNVLSFITQQTGRGLQVESPVSTIWLWQAFAGVPGTMVYYDQQLLTWQVTGNGTGIASAVMTPIMFLVVIAVVLVAVLPLRRGVQATELLAPLSLAIVSALIAFNKVGSPQFIGWLAVPIVLGLTTSRAGHRAWFAVPAILGATTAAITQVIYPYLYGWLLGLHPLMLGALTARNLLVLVLLGWAIHAMVELGRDASISREEDGDDENSEAPFGDEPLGGDPVDPRDEAEGWPLVVDRRGG</sequence>
<keyword evidence="2" id="KW-0812">Transmembrane</keyword>
<dbReference type="AlphaFoldDB" id="A0A4V3I9S6"/>
<keyword evidence="2" id="KW-1133">Transmembrane helix</keyword>
<evidence type="ECO:0000313" key="4">
    <source>
        <dbReference type="Proteomes" id="UP000298488"/>
    </source>
</evidence>
<feature type="transmembrane region" description="Helical" evidence="2">
    <location>
        <begin position="153"/>
        <end position="179"/>
    </location>
</feature>
<dbReference type="EMBL" id="SOFI01000003">
    <property type="protein sequence ID" value="TFB80608.1"/>
    <property type="molecule type" value="Genomic_DNA"/>
</dbReference>
<name>A0A4V3I9S6_9MICO</name>
<accession>A0A4V3I9S6</accession>
<comment type="caution">
    <text evidence="3">The sequence shown here is derived from an EMBL/GenBank/DDBJ whole genome shotgun (WGS) entry which is preliminary data.</text>
</comment>
<dbReference type="OrthoDB" id="581198at2"/>
<feature type="region of interest" description="Disordered" evidence="1">
    <location>
        <begin position="405"/>
        <end position="448"/>
    </location>
</feature>
<reference evidence="3 4" key="1">
    <citation type="submission" date="2019-03" db="EMBL/GenBank/DDBJ databases">
        <title>Genomics of glacier-inhabiting Cryobacterium strains.</title>
        <authorList>
            <person name="Liu Q."/>
            <person name="Xin Y.-H."/>
        </authorList>
    </citation>
    <scope>NUCLEOTIDE SEQUENCE [LARGE SCALE GENOMIC DNA]</scope>
    <source>
        <strain evidence="3 4">CGMCC 1.10440</strain>
    </source>
</reference>
<keyword evidence="4" id="KW-1185">Reference proteome</keyword>
<feature type="transmembrane region" description="Helical" evidence="2">
    <location>
        <begin position="115"/>
        <end position="133"/>
    </location>
</feature>
<feature type="transmembrane region" description="Helical" evidence="2">
    <location>
        <begin position="186"/>
        <end position="205"/>
    </location>
</feature>
<feature type="transmembrane region" description="Helical" evidence="2">
    <location>
        <begin position="50"/>
        <end position="78"/>
    </location>
</feature>
<keyword evidence="2" id="KW-0472">Membrane</keyword>
<feature type="transmembrane region" description="Helical" evidence="2">
    <location>
        <begin position="12"/>
        <end position="30"/>
    </location>
</feature>
<evidence type="ECO:0000256" key="1">
    <source>
        <dbReference type="SAM" id="MobiDB-lite"/>
    </source>
</evidence>
<dbReference type="RefSeq" id="WP_104096459.1">
    <property type="nucleotide sequence ID" value="NZ_JACHBP010000001.1"/>
</dbReference>
<evidence type="ECO:0000256" key="2">
    <source>
        <dbReference type="SAM" id="Phobius"/>
    </source>
</evidence>
<evidence type="ECO:0000313" key="3">
    <source>
        <dbReference type="EMBL" id="TFB80608.1"/>
    </source>
</evidence>
<protein>
    <submittedName>
        <fullName evidence="3">DUF2029 domain-containing protein</fullName>
    </submittedName>
</protein>
<gene>
    <name evidence="3" type="ORF">E3N84_11545</name>
</gene>
<feature type="transmembrane region" description="Helical" evidence="2">
    <location>
        <begin position="263"/>
        <end position="284"/>
    </location>
</feature>
<dbReference type="Proteomes" id="UP000298488">
    <property type="component" value="Unassembled WGS sequence"/>
</dbReference>
<feature type="transmembrane region" description="Helical" evidence="2">
    <location>
        <begin position="375"/>
        <end position="397"/>
    </location>
</feature>
<organism evidence="3 4">
    <name type="scientific">Terrimesophilobacter mesophilus</name>
    <dbReference type="NCBI Taxonomy" id="433647"/>
    <lineage>
        <taxon>Bacteria</taxon>
        <taxon>Bacillati</taxon>
        <taxon>Actinomycetota</taxon>
        <taxon>Actinomycetes</taxon>
        <taxon>Micrococcales</taxon>
        <taxon>Microbacteriaceae</taxon>
        <taxon>Terrimesophilobacter</taxon>
    </lineage>
</organism>